<dbReference type="InterPro" id="IPR046692">
    <property type="entry name" value="DUF6562"/>
</dbReference>
<organism evidence="2 3">
    <name type="scientific">Bacteroides xylanisolvens XB1A</name>
    <dbReference type="NCBI Taxonomy" id="657309"/>
    <lineage>
        <taxon>Bacteria</taxon>
        <taxon>Pseudomonadati</taxon>
        <taxon>Bacteroidota</taxon>
        <taxon>Bacteroidia</taxon>
        <taxon>Bacteroidales</taxon>
        <taxon>Bacteroidaceae</taxon>
        <taxon>Bacteroides</taxon>
    </lineage>
</organism>
<accession>D6D4X8</accession>
<feature type="domain" description="DUF6562" evidence="1">
    <location>
        <begin position="4"/>
        <end position="247"/>
    </location>
</feature>
<evidence type="ECO:0000259" key="1">
    <source>
        <dbReference type="Pfam" id="PF20200"/>
    </source>
</evidence>
<proteinExistence type="predicted"/>
<reference evidence="2 3" key="1">
    <citation type="submission" date="2010-03" db="EMBL/GenBank/DDBJ databases">
        <title>The genome sequence of Bacteriodes xylanisolvens XB1A.</title>
        <authorList>
            <consortium name="metaHIT consortium -- http://www.metahit.eu/"/>
            <person name="Pajon A."/>
            <person name="Turner K."/>
            <person name="Parkhill J."/>
            <person name="Bernalier A."/>
        </authorList>
    </citation>
    <scope>NUCLEOTIDE SEQUENCE [LARGE SCALE GENOMIC DNA]</scope>
    <source>
        <strain evidence="2 3">XB1A</strain>
    </source>
</reference>
<evidence type="ECO:0000313" key="3">
    <source>
        <dbReference type="Proteomes" id="UP000008795"/>
    </source>
</evidence>
<dbReference type="eggNOG" id="ENOG5030BYH">
    <property type="taxonomic scope" value="Bacteria"/>
</dbReference>
<reference evidence="2 3" key="2">
    <citation type="submission" date="2010-03" db="EMBL/GenBank/DDBJ databases">
        <authorList>
            <person name="Pajon A."/>
        </authorList>
    </citation>
    <scope>NUCLEOTIDE SEQUENCE [LARGE SCALE GENOMIC DNA]</scope>
    <source>
        <strain evidence="2 3">XB1A</strain>
    </source>
</reference>
<dbReference type="EMBL" id="FP929033">
    <property type="protein sequence ID" value="CBK69372.1"/>
    <property type="molecule type" value="Genomic_DNA"/>
</dbReference>
<dbReference type="Pfam" id="PF20200">
    <property type="entry name" value="DUF6562"/>
    <property type="match status" value="1"/>
</dbReference>
<dbReference type="HOGENOM" id="CLU_064239_0_0_10"/>
<gene>
    <name evidence="2" type="ORF">BXY_44980</name>
</gene>
<dbReference type="Proteomes" id="UP000008795">
    <property type="component" value="Chromosome"/>
</dbReference>
<name>D6D4X8_9BACE</name>
<dbReference type="PATRIC" id="fig|657309.4.peg.3484"/>
<dbReference type="KEGG" id="bxy:BXY_44980"/>
<dbReference type="AlphaFoldDB" id="D6D4X8"/>
<sequence>MDNADEAGNGKITLPVHLKLYAVEYTLAVWTDYVVAGTTTDLYYNTENLQQVTCTTPYTGSTGYRDCLYGSTTLDLRPYRDEWNVRVQAKVDMVRPLAKYRIIATDVQEFLAKTQRQRDAEGGNNTYTVTFSYGFYFPLGFNTATGKPMNSVQGVTFSTPLTIPDDGTEKCPLGSDFIFVNGTESFVPLNIELADANGKVVSRTRGLEVPYRRGHLTTLRGNFLTNEMQGGINIDTGYDDEIDIDLDSF</sequence>
<evidence type="ECO:0000313" key="2">
    <source>
        <dbReference type="EMBL" id="CBK69372.1"/>
    </source>
</evidence>
<protein>
    <recommendedName>
        <fullName evidence="1">DUF6562 domain-containing protein</fullName>
    </recommendedName>
</protein>